<dbReference type="PROSITE" id="PS51318">
    <property type="entry name" value="TAT"/>
    <property type="match status" value="1"/>
</dbReference>
<name>A0ABV4UAR6_9BACT</name>
<dbReference type="Pfam" id="PF07394">
    <property type="entry name" value="DUF1501"/>
    <property type="match status" value="1"/>
</dbReference>
<organism evidence="2 3">
    <name type="scientific">Natronomicrosphaera hydrolytica</name>
    <dbReference type="NCBI Taxonomy" id="3242702"/>
    <lineage>
        <taxon>Bacteria</taxon>
        <taxon>Pseudomonadati</taxon>
        <taxon>Planctomycetota</taxon>
        <taxon>Phycisphaerae</taxon>
        <taxon>Phycisphaerales</taxon>
        <taxon>Phycisphaeraceae</taxon>
        <taxon>Natronomicrosphaera</taxon>
    </lineage>
</organism>
<reference evidence="2 3" key="1">
    <citation type="submission" date="2024-08" db="EMBL/GenBank/DDBJ databases">
        <title>Whole-genome sequencing of halo(alkali)philic microorganisms from hypersaline lakes.</title>
        <authorList>
            <person name="Sorokin D.Y."/>
            <person name="Merkel A.Y."/>
            <person name="Messina E."/>
            <person name="Yakimov M."/>
        </authorList>
    </citation>
    <scope>NUCLEOTIDE SEQUENCE [LARGE SCALE GENOMIC DNA]</scope>
    <source>
        <strain evidence="2 3">AB-hyl4</strain>
    </source>
</reference>
<evidence type="ECO:0000256" key="1">
    <source>
        <dbReference type="SAM" id="MobiDB-lite"/>
    </source>
</evidence>
<feature type="compositionally biased region" description="Polar residues" evidence="1">
    <location>
        <begin position="229"/>
        <end position="244"/>
    </location>
</feature>
<dbReference type="InterPro" id="IPR006311">
    <property type="entry name" value="TAT_signal"/>
</dbReference>
<sequence length="442" mass="48199">MSDKHAFTRRQFLHTGLAMLSTVGSVPGFLPNAAAAMTDVDSLVKNKPGVPDDRVLVVVQLSGGNDGLNTVIPFGMREYYNARPNIAVPERDLLVVDPNTGIGLHPGLRDLYEMLGERRATILQGVGYPNPNRSHFASMDVWHSGITDTSGSGQRGRGWIGRALDHARQNDITTDAHGMECITLGTTAPLATLGRDVRPVTFQRPNLFRWHGGNQDETLTSTYNQLLEQTSQSPRSASVGTPNGTPKEDDPAAFIFRTALDAQVASTKVRQAVQQESKTRFPGGPLSSQLETVAAMIRAELPTRVYYVALGGFDTHANQFGPHNNLLQQFAGSVRAFYRELDATGHGHRVVTMAFSEFGRRVRQNASQGTDHGAAGPMFLFGDHARPGLLGDHPSMSNLENGDITYNIDFRSVYRDVLENWMKLNGDAAFARTVQPAGIVHV</sequence>
<dbReference type="Proteomes" id="UP001575105">
    <property type="component" value="Unassembled WGS sequence"/>
</dbReference>
<dbReference type="PANTHER" id="PTHR43737:SF1">
    <property type="entry name" value="DUF1501 DOMAIN-CONTAINING PROTEIN"/>
    <property type="match status" value="1"/>
</dbReference>
<feature type="region of interest" description="Disordered" evidence="1">
    <location>
        <begin position="229"/>
        <end position="249"/>
    </location>
</feature>
<protein>
    <submittedName>
        <fullName evidence="2">DUF1501 domain-containing protein</fullName>
    </submittedName>
</protein>
<dbReference type="EMBL" id="JBGUBD010000012">
    <property type="protein sequence ID" value="MFA9479876.1"/>
    <property type="molecule type" value="Genomic_DNA"/>
</dbReference>
<proteinExistence type="predicted"/>
<evidence type="ECO:0000313" key="2">
    <source>
        <dbReference type="EMBL" id="MFA9479876.1"/>
    </source>
</evidence>
<accession>A0ABV4UAR6</accession>
<dbReference type="PANTHER" id="PTHR43737">
    <property type="entry name" value="BLL7424 PROTEIN"/>
    <property type="match status" value="1"/>
</dbReference>
<gene>
    <name evidence="2" type="ORF">ACERK3_16455</name>
</gene>
<dbReference type="InterPro" id="IPR010869">
    <property type="entry name" value="DUF1501"/>
</dbReference>
<dbReference type="RefSeq" id="WP_425346799.1">
    <property type="nucleotide sequence ID" value="NZ_JBGUBD010000012.1"/>
</dbReference>
<evidence type="ECO:0000313" key="3">
    <source>
        <dbReference type="Proteomes" id="UP001575105"/>
    </source>
</evidence>
<keyword evidence="3" id="KW-1185">Reference proteome</keyword>
<comment type="caution">
    <text evidence="2">The sequence shown here is derived from an EMBL/GenBank/DDBJ whole genome shotgun (WGS) entry which is preliminary data.</text>
</comment>